<keyword evidence="8 12" id="KW-1133">Transmembrane helix</keyword>
<feature type="region of interest" description="Disordered" evidence="11">
    <location>
        <begin position="1"/>
        <end position="24"/>
    </location>
</feature>
<protein>
    <recommendedName>
        <fullName evidence="13">Cytochrome c-552/DMSO reductase-like haem-binding domain-containing protein</fullName>
    </recommendedName>
</protein>
<dbReference type="Gene3D" id="1.20.950.20">
    <property type="entry name" value="Transmembrane di-heme cytochromes, Chain C"/>
    <property type="match status" value="1"/>
</dbReference>
<evidence type="ECO:0000256" key="7">
    <source>
        <dbReference type="ARBA" id="ARBA00022982"/>
    </source>
</evidence>
<dbReference type="GO" id="GO:0020037">
    <property type="term" value="F:heme binding"/>
    <property type="evidence" value="ECO:0007669"/>
    <property type="project" value="InterPro"/>
</dbReference>
<proteinExistence type="predicted"/>
<feature type="transmembrane region" description="Helical" evidence="12">
    <location>
        <begin position="209"/>
        <end position="228"/>
    </location>
</feature>
<dbReference type="Proteomes" id="UP000239772">
    <property type="component" value="Unassembled WGS sequence"/>
</dbReference>
<dbReference type="RefSeq" id="WP_106334726.1">
    <property type="nucleotide sequence ID" value="NZ_PVZS01000001.1"/>
</dbReference>
<dbReference type="InterPro" id="IPR016174">
    <property type="entry name" value="Di-haem_cyt_TM"/>
</dbReference>
<dbReference type="InterPro" id="IPR019020">
    <property type="entry name" value="Cyt-c552/DMSO_Rdtase_haem-bd"/>
</dbReference>
<dbReference type="GO" id="GO:0046872">
    <property type="term" value="F:metal ion binding"/>
    <property type="evidence" value="ECO:0007669"/>
    <property type="project" value="UniProtKB-KW"/>
</dbReference>
<keyword evidence="10 12" id="KW-0472">Membrane</keyword>
<dbReference type="SUPFAM" id="SSF81342">
    <property type="entry name" value="Transmembrane di-heme cytochromes"/>
    <property type="match status" value="1"/>
</dbReference>
<feature type="compositionally biased region" description="Polar residues" evidence="11">
    <location>
        <begin position="11"/>
        <end position="22"/>
    </location>
</feature>
<reference evidence="15" key="1">
    <citation type="submission" date="2018-03" db="EMBL/GenBank/DDBJ databases">
        <authorList>
            <person name="Sun L."/>
            <person name="Liu H."/>
            <person name="Chen W."/>
            <person name="Huang K."/>
            <person name="Liu W."/>
            <person name="Gao X."/>
        </authorList>
    </citation>
    <scope>NUCLEOTIDE SEQUENCE [LARGE SCALE GENOMIC DNA]</scope>
    <source>
        <strain evidence="15">SH9</strain>
    </source>
</reference>
<feature type="transmembrane region" description="Helical" evidence="12">
    <location>
        <begin position="166"/>
        <end position="188"/>
    </location>
</feature>
<keyword evidence="7" id="KW-0249">Electron transport</keyword>
<evidence type="ECO:0000256" key="10">
    <source>
        <dbReference type="ARBA" id="ARBA00023136"/>
    </source>
</evidence>
<dbReference type="SUPFAM" id="SSF49344">
    <property type="entry name" value="CBD9-like"/>
    <property type="match status" value="1"/>
</dbReference>
<feature type="transmembrane region" description="Helical" evidence="12">
    <location>
        <begin position="78"/>
        <end position="99"/>
    </location>
</feature>
<dbReference type="GO" id="GO:0005886">
    <property type="term" value="C:plasma membrane"/>
    <property type="evidence" value="ECO:0007669"/>
    <property type="project" value="UniProtKB-SubCell"/>
</dbReference>
<keyword evidence="3" id="KW-1003">Cell membrane</keyword>
<dbReference type="Pfam" id="PF09459">
    <property type="entry name" value="EB_dh"/>
    <property type="match status" value="1"/>
</dbReference>
<evidence type="ECO:0000256" key="11">
    <source>
        <dbReference type="SAM" id="MobiDB-lite"/>
    </source>
</evidence>
<evidence type="ECO:0000256" key="8">
    <source>
        <dbReference type="ARBA" id="ARBA00022989"/>
    </source>
</evidence>
<keyword evidence="4" id="KW-0349">Heme</keyword>
<dbReference type="CDD" id="cd09625">
    <property type="entry name" value="DOMON_like_cytochrome"/>
    <property type="match status" value="1"/>
</dbReference>
<gene>
    <name evidence="14" type="ORF">SLNSH_00715</name>
</gene>
<dbReference type="OrthoDB" id="5337932at2"/>
<name>A0A2T1HZ47_9HYPH</name>
<feature type="transmembrane region" description="Helical" evidence="12">
    <location>
        <begin position="37"/>
        <end position="58"/>
    </location>
</feature>
<evidence type="ECO:0000256" key="2">
    <source>
        <dbReference type="ARBA" id="ARBA00022448"/>
    </source>
</evidence>
<dbReference type="EMBL" id="PVZS01000001">
    <property type="protein sequence ID" value="PSC06941.1"/>
    <property type="molecule type" value="Genomic_DNA"/>
</dbReference>
<evidence type="ECO:0000256" key="5">
    <source>
        <dbReference type="ARBA" id="ARBA00022692"/>
    </source>
</evidence>
<feature type="transmembrane region" description="Helical" evidence="12">
    <location>
        <begin position="133"/>
        <end position="154"/>
    </location>
</feature>
<keyword evidence="5 12" id="KW-0812">Transmembrane</keyword>
<feature type="domain" description="Cytochrome c-552/DMSO reductase-like haem-binding" evidence="13">
    <location>
        <begin position="253"/>
        <end position="575"/>
    </location>
</feature>
<evidence type="ECO:0000256" key="4">
    <source>
        <dbReference type="ARBA" id="ARBA00022617"/>
    </source>
</evidence>
<keyword evidence="2" id="KW-0813">Transport</keyword>
<evidence type="ECO:0000256" key="12">
    <source>
        <dbReference type="SAM" id="Phobius"/>
    </source>
</evidence>
<keyword evidence="6" id="KW-0479">Metal-binding</keyword>
<comment type="subcellular location">
    <subcellularLocation>
        <location evidence="1">Cell membrane</location>
        <topology evidence="1">Multi-pass membrane protein</topology>
    </subcellularLocation>
</comment>
<dbReference type="InterPro" id="IPR011577">
    <property type="entry name" value="Cyt_b561_bac/Ni-Hgenase"/>
</dbReference>
<evidence type="ECO:0000313" key="14">
    <source>
        <dbReference type="EMBL" id="PSC06941.1"/>
    </source>
</evidence>
<dbReference type="GO" id="GO:0022904">
    <property type="term" value="P:respiratory electron transport chain"/>
    <property type="evidence" value="ECO:0007669"/>
    <property type="project" value="InterPro"/>
</dbReference>
<accession>A0A2T1HZ47</accession>
<dbReference type="AlphaFoldDB" id="A0A2T1HZ47"/>
<dbReference type="SMART" id="SM00887">
    <property type="entry name" value="EB_dh"/>
    <property type="match status" value="1"/>
</dbReference>
<dbReference type="GO" id="GO:0009055">
    <property type="term" value="F:electron transfer activity"/>
    <property type="evidence" value="ECO:0007669"/>
    <property type="project" value="InterPro"/>
</dbReference>
<keyword evidence="9" id="KW-0408">Iron</keyword>
<evidence type="ECO:0000256" key="9">
    <source>
        <dbReference type="ARBA" id="ARBA00023004"/>
    </source>
</evidence>
<evidence type="ECO:0000313" key="15">
    <source>
        <dbReference type="Proteomes" id="UP000239772"/>
    </source>
</evidence>
<evidence type="ECO:0000256" key="1">
    <source>
        <dbReference type="ARBA" id="ARBA00004651"/>
    </source>
</evidence>
<dbReference type="Pfam" id="PF01292">
    <property type="entry name" value="Ni_hydr_CYTB"/>
    <property type="match status" value="1"/>
</dbReference>
<evidence type="ECO:0000259" key="13">
    <source>
        <dbReference type="SMART" id="SM00887"/>
    </source>
</evidence>
<evidence type="ECO:0000256" key="3">
    <source>
        <dbReference type="ARBA" id="ARBA00022475"/>
    </source>
</evidence>
<sequence length="585" mass="63616">MSVAYREAPASSDQTRTGSTSLAAKAQRPRSDYGTIILHWLTVIAVFASLLTGLRIAADARDAVVSKFLAPILPQGEVWTVHFIAGTLLVLSAGAYAIYMARARLGARIGLGRVRVLMIPSSPRLKWQGVNTVLHWLVYALLLGLAATGVALYLGVGGWVVQVHDVLALTTLVYTVVHVVTHFMYGGLWQLLRLFRPAALPENAKSSRYPLLIGSAAGLAVAGAAVALDFGARDVLNVPLVTTAPKLDGVLDDEAWRGARPVSIRTSQGANLGGTGESLVEVRAVRTQDRIFFAFRWEDPSHSLKRLPIIKAADGWRMIGHDAGNADVVDLYEDKFAVTFADRDAFGSGGVAHLGPKPVADKPPSLNDRGLHYTTDGAIIDMWQWKSSRGGVLGAMDDMYIGPPQDPTPDQAARRARYQGGYWPDPGHGIYTYNFPFDGPGGYTKPFQPQRLPKDLAALQKSMGKYDIADPDSNVEEGSVWWLDDANSVPYSKELDEKIPVGTILPGVVLSGANEGDRGDLTTGAKWKDGHWTLEVSRKLKTGSKYDQDFIPGKPLYMWVAVFDHTQTRHTRHVRPVILKVAGPN</sequence>
<organism evidence="14 15">
    <name type="scientific">Alsobacter soli</name>
    <dbReference type="NCBI Taxonomy" id="2109933"/>
    <lineage>
        <taxon>Bacteria</taxon>
        <taxon>Pseudomonadati</taxon>
        <taxon>Pseudomonadota</taxon>
        <taxon>Alphaproteobacteria</taxon>
        <taxon>Hyphomicrobiales</taxon>
        <taxon>Alsobacteraceae</taxon>
        <taxon>Alsobacter</taxon>
    </lineage>
</organism>
<comment type="caution">
    <text evidence="14">The sequence shown here is derived from an EMBL/GenBank/DDBJ whole genome shotgun (WGS) entry which is preliminary data.</text>
</comment>
<evidence type="ECO:0000256" key="6">
    <source>
        <dbReference type="ARBA" id="ARBA00022723"/>
    </source>
</evidence>
<keyword evidence="15" id="KW-1185">Reference proteome</keyword>
<dbReference type="Gene3D" id="2.60.40.1190">
    <property type="match status" value="1"/>
</dbReference>